<dbReference type="InterPro" id="IPR035979">
    <property type="entry name" value="RBD_domain_sf"/>
</dbReference>
<name>A0A4T0MCR3_9BASI</name>
<keyword evidence="2 4" id="KW-0694">RNA-binding</keyword>
<dbReference type="Proteomes" id="UP000310685">
    <property type="component" value="Unassembled WGS sequence"/>
</dbReference>
<evidence type="ECO:0000259" key="7">
    <source>
        <dbReference type="PROSITE" id="PS50174"/>
    </source>
</evidence>
<keyword evidence="3" id="KW-0539">Nucleus</keyword>
<protein>
    <recommendedName>
        <fullName evidence="10">G-patch domain-containing protein</fullName>
    </recommendedName>
</protein>
<accession>A0A4T0MCR3</accession>
<comment type="caution">
    <text evidence="8">The sequence shown here is derived from an EMBL/GenBank/DDBJ whole genome shotgun (WGS) entry which is preliminary data.</text>
</comment>
<feature type="compositionally biased region" description="Low complexity" evidence="5">
    <location>
        <begin position="14"/>
        <end position="23"/>
    </location>
</feature>
<dbReference type="Gene3D" id="3.30.70.330">
    <property type="match status" value="2"/>
</dbReference>
<feature type="domain" description="RRM" evidence="6">
    <location>
        <begin position="165"/>
        <end position="251"/>
    </location>
</feature>
<dbReference type="SMART" id="SM00360">
    <property type="entry name" value="RRM"/>
    <property type="match status" value="2"/>
</dbReference>
<evidence type="ECO:0008006" key="10">
    <source>
        <dbReference type="Google" id="ProtNLM"/>
    </source>
</evidence>
<dbReference type="PROSITE" id="PS50174">
    <property type="entry name" value="G_PATCH"/>
    <property type="match status" value="1"/>
</dbReference>
<feature type="compositionally biased region" description="Basic and acidic residues" evidence="5">
    <location>
        <begin position="504"/>
        <end position="522"/>
    </location>
</feature>
<dbReference type="PANTHER" id="PTHR13948:SF3">
    <property type="entry name" value="FI21118P1"/>
    <property type="match status" value="1"/>
</dbReference>
<feature type="region of interest" description="Disordered" evidence="5">
    <location>
        <begin position="14"/>
        <end position="49"/>
    </location>
</feature>
<dbReference type="EMBL" id="SPRC01000015">
    <property type="protein sequence ID" value="TIB80588.1"/>
    <property type="molecule type" value="Genomic_DNA"/>
</dbReference>
<evidence type="ECO:0000256" key="4">
    <source>
        <dbReference type="PROSITE-ProRule" id="PRU00176"/>
    </source>
</evidence>
<proteinExistence type="predicted"/>
<dbReference type="InterPro" id="IPR012677">
    <property type="entry name" value="Nucleotide-bd_a/b_plait_sf"/>
</dbReference>
<dbReference type="InterPro" id="IPR000504">
    <property type="entry name" value="RRM_dom"/>
</dbReference>
<dbReference type="AlphaFoldDB" id="A0A4T0MCR3"/>
<evidence type="ECO:0000256" key="2">
    <source>
        <dbReference type="ARBA" id="ARBA00022884"/>
    </source>
</evidence>
<feature type="domain" description="G-patch" evidence="7">
    <location>
        <begin position="554"/>
        <end position="600"/>
    </location>
</feature>
<evidence type="ECO:0000313" key="9">
    <source>
        <dbReference type="Proteomes" id="UP000310685"/>
    </source>
</evidence>
<sequence>MSYNNYYNGVYYDSQSDSYQQPPSRKPNYSSGVPSHNPRYRGPNYREEPLKLSPENDHVIILGFEDFWTEEDLKQALESLGGSVETTTIIKEKGTGISRGFGFAKFSSIAHASAFVKPRFPTFQLPGSELRQKIDFSASAQANEYRKTGHNRNDGTRDIGNVPCKLVLIRGLDQESTEYDVEYALKQANAKPKRVAIIRDRECDLSFGFGFVEFANIPSAQSFIAVTLSPDAYPTGFRIQDKLIACTFALEQSLTGLDAPKGHNDGIRYWDGTGKPTVIDCEEGWQEASQKVRKKQKVDTNTKGALHGLILPQGPPPKPDQNKKPKGLSKSSTGPIKIGIGNPVASSSNSANTSGPTSKPKHISILGQDESDDDEPVSIDPSTSEDKSKKNVPQLAANRKTASKINLWNQKQDELRTTMADPAEQAQTQAQSAVVEKPSAAPVRETSQQSEKNDFDYSDTNKMACLLCQRQFKTIEVLRKHTTQSDLHKNNLKNETVCQLGRERKASSVPKYTDRAVKRREVYGQPDNPIGSQPNKKRRSEQVTETTATPEEEAPDKGKNLLEKMGWSQGAGLGNSNEGIVNPVESLIYEVKAGLGASKGKDLGYASRGYVENARVTAKERYEENKK</sequence>
<feature type="region of interest" description="Disordered" evidence="5">
    <location>
        <begin position="291"/>
        <end position="457"/>
    </location>
</feature>
<dbReference type="PROSITE" id="PS50102">
    <property type="entry name" value="RRM"/>
    <property type="match status" value="2"/>
</dbReference>
<dbReference type="PANTHER" id="PTHR13948">
    <property type="entry name" value="RNA-BINDING PROTEIN"/>
    <property type="match status" value="1"/>
</dbReference>
<comment type="subcellular location">
    <subcellularLocation>
        <location evidence="1">Nucleus</location>
    </subcellularLocation>
</comment>
<feature type="compositionally biased region" description="Polar residues" evidence="5">
    <location>
        <begin position="344"/>
        <end position="357"/>
    </location>
</feature>
<gene>
    <name evidence="8" type="ORF">E3Q22_01850</name>
</gene>
<organism evidence="8 9">
    <name type="scientific">Wallemia mellicola</name>
    <dbReference type="NCBI Taxonomy" id="1708541"/>
    <lineage>
        <taxon>Eukaryota</taxon>
        <taxon>Fungi</taxon>
        <taxon>Dikarya</taxon>
        <taxon>Basidiomycota</taxon>
        <taxon>Wallemiomycotina</taxon>
        <taxon>Wallemiomycetes</taxon>
        <taxon>Wallemiales</taxon>
        <taxon>Wallemiaceae</taxon>
        <taxon>Wallemia</taxon>
    </lineage>
</organism>
<dbReference type="InterPro" id="IPR000467">
    <property type="entry name" value="G_patch_dom"/>
</dbReference>
<dbReference type="GO" id="GO:0000398">
    <property type="term" value="P:mRNA splicing, via spliceosome"/>
    <property type="evidence" value="ECO:0007669"/>
    <property type="project" value="TreeGrafter"/>
</dbReference>
<feature type="region of interest" description="Disordered" evidence="5">
    <location>
        <begin position="504"/>
        <end position="557"/>
    </location>
</feature>
<evidence type="ECO:0000256" key="3">
    <source>
        <dbReference type="ARBA" id="ARBA00023242"/>
    </source>
</evidence>
<dbReference type="SUPFAM" id="SSF54928">
    <property type="entry name" value="RNA-binding domain, RBD"/>
    <property type="match status" value="1"/>
</dbReference>
<evidence type="ECO:0000256" key="5">
    <source>
        <dbReference type="SAM" id="MobiDB-lite"/>
    </source>
</evidence>
<dbReference type="SMART" id="SM00443">
    <property type="entry name" value="G_patch"/>
    <property type="match status" value="1"/>
</dbReference>
<reference evidence="8 9" key="1">
    <citation type="submission" date="2019-03" db="EMBL/GenBank/DDBJ databases">
        <title>Sequencing 25 genomes of Wallemia mellicola.</title>
        <authorList>
            <person name="Gostincar C."/>
        </authorList>
    </citation>
    <scope>NUCLEOTIDE SEQUENCE [LARGE SCALE GENOMIC DNA]</scope>
    <source>
        <strain evidence="8 9">EXF-6152</strain>
    </source>
</reference>
<evidence type="ECO:0000259" key="6">
    <source>
        <dbReference type="PROSITE" id="PS50102"/>
    </source>
</evidence>
<evidence type="ECO:0000256" key="1">
    <source>
        <dbReference type="ARBA" id="ARBA00004123"/>
    </source>
</evidence>
<dbReference type="GO" id="GO:0003723">
    <property type="term" value="F:RNA binding"/>
    <property type="evidence" value="ECO:0007669"/>
    <property type="project" value="UniProtKB-UniRule"/>
</dbReference>
<feature type="domain" description="RRM" evidence="6">
    <location>
        <begin position="57"/>
        <end position="139"/>
    </location>
</feature>
<evidence type="ECO:0000313" key="8">
    <source>
        <dbReference type="EMBL" id="TIB80588.1"/>
    </source>
</evidence>
<dbReference type="GO" id="GO:0005634">
    <property type="term" value="C:nucleus"/>
    <property type="evidence" value="ECO:0007669"/>
    <property type="project" value="UniProtKB-SubCell"/>
</dbReference>
<dbReference type="Pfam" id="PF01585">
    <property type="entry name" value="G-patch"/>
    <property type="match status" value="1"/>
</dbReference>
<dbReference type="Pfam" id="PF00076">
    <property type="entry name" value="RRM_1"/>
    <property type="match status" value="2"/>
</dbReference>